<dbReference type="EMBL" id="CP002596">
    <property type="protein sequence ID" value="AEA28977.1"/>
    <property type="molecule type" value="Genomic_DNA"/>
</dbReference>
<feature type="compositionally biased region" description="Basic and acidic residues" evidence="2">
    <location>
        <begin position="28"/>
        <end position="48"/>
    </location>
</feature>
<reference evidence="4" key="1">
    <citation type="journal article" date="2011" name="J. Bacteriol.">
        <title>Genome sequence of the 1,4-dioxane-degrading Pseudonocardia dioxanivorans strain CB1190.</title>
        <authorList>
            <person name="Sales C.M."/>
            <person name="Mahendra S."/>
            <person name="Grostern A."/>
            <person name="Parales R.E."/>
            <person name="Goodwin L.A."/>
            <person name="Woyke T."/>
            <person name="Nolan M."/>
            <person name="Lapidus A."/>
            <person name="Chertkov O."/>
            <person name="Ovchinnikova G."/>
            <person name="Sczyrba A."/>
            <person name="Alvarez-Cohen L."/>
        </authorList>
    </citation>
    <scope>NUCLEOTIDE SEQUENCE</scope>
    <source>
        <strain evidence="4">CB1190</strain>
        <plasmid evidence="4">pPSED02</plasmid>
    </source>
</reference>
<feature type="coiled-coil region" evidence="1">
    <location>
        <begin position="184"/>
        <end position="224"/>
    </location>
</feature>
<name>F2L704_PSEUX</name>
<geneLocation type="plasmid" evidence="4">
    <name>pPSED02</name>
</geneLocation>
<feature type="region of interest" description="Disordered" evidence="2">
    <location>
        <begin position="1"/>
        <end position="78"/>
    </location>
</feature>
<feature type="region of interest" description="Disordered" evidence="2">
    <location>
        <begin position="328"/>
        <end position="347"/>
    </location>
</feature>
<organism evidence="4">
    <name type="scientific">Pseudonocardia dioxanivorans (strain ATCC 55486 / DSM 44775 / JCM 13855 / CB1190)</name>
    <dbReference type="NCBI Taxonomy" id="675635"/>
    <lineage>
        <taxon>Bacteria</taxon>
        <taxon>Bacillati</taxon>
        <taxon>Actinomycetota</taxon>
        <taxon>Actinomycetes</taxon>
        <taxon>Pseudonocardiales</taxon>
        <taxon>Pseudonocardiaceae</taxon>
        <taxon>Pseudonocardia</taxon>
    </lineage>
</organism>
<feature type="compositionally biased region" description="Basic and acidic residues" evidence="2">
    <location>
        <begin position="393"/>
        <end position="405"/>
    </location>
</feature>
<dbReference type="AlphaFoldDB" id="F2L704"/>
<keyword evidence="3" id="KW-1133">Transmembrane helix</keyword>
<feature type="compositionally biased region" description="Pro residues" evidence="2">
    <location>
        <begin position="299"/>
        <end position="312"/>
    </location>
</feature>
<sequence length="463" mass="48482">MLEDESRAGERTPKCALPGCETSVPRSLDGRPPRRYCSPEHHARDRARAAASTAVEDSVPPLSSTDAGPRAASVEQASLSLSDSGVVHRLRPRPARRLVAVAGAAAVLATCGLFVIHERVDSFNSDHVPRPVAPASWESQARVALSSIDRQLATIATTEAVWNTQIAQLYAGTPEQVRAMLTRKTMLEQQRAALQSQLATLNQLAEARAAIADLDRQIAQVTATLNSLPPAGRLSPDQLYVRDALTARRDLLLQERAARQADIDRLQQGVVAAQLSPVPDPVDQTTPLTQQVLDLRNHPPAPAPPSPQPAPPSTNSGARRDQTILASEDVPRSAQAPASAGLRPPSGVVEAVTKPVRAVNRQATPTHANSSSSSRSDTAGTGKASSRNPSPPPERDSSDASRSDSDSDAPAPRSASASRRSSGSSSGGTSSGSSAQQAYDYAMNTPQGRMAGFIAGASGAPVG</sequence>
<keyword evidence="3" id="KW-0472">Membrane</keyword>
<evidence type="ECO:0000256" key="3">
    <source>
        <dbReference type="SAM" id="Phobius"/>
    </source>
</evidence>
<accession>F2L704</accession>
<evidence type="ECO:0000313" key="4">
    <source>
        <dbReference type="EMBL" id="AEA28977.1"/>
    </source>
</evidence>
<keyword evidence="4" id="KW-0614">Plasmid</keyword>
<gene>
    <name evidence="4" type="ORF">Psed_6909</name>
</gene>
<proteinExistence type="predicted"/>
<feature type="compositionally biased region" description="Low complexity" evidence="2">
    <location>
        <begin position="408"/>
        <end position="424"/>
    </location>
</feature>
<feature type="transmembrane region" description="Helical" evidence="3">
    <location>
        <begin position="98"/>
        <end position="116"/>
    </location>
</feature>
<feature type="compositionally biased region" description="Basic and acidic residues" evidence="2">
    <location>
        <begin position="1"/>
        <end position="13"/>
    </location>
</feature>
<keyword evidence="1" id="KW-0175">Coiled coil</keyword>
<feature type="region of interest" description="Disordered" evidence="2">
    <location>
        <begin position="295"/>
        <end position="320"/>
    </location>
</feature>
<feature type="region of interest" description="Disordered" evidence="2">
    <location>
        <begin position="358"/>
        <end position="441"/>
    </location>
</feature>
<evidence type="ECO:0000256" key="1">
    <source>
        <dbReference type="SAM" id="Coils"/>
    </source>
</evidence>
<evidence type="ECO:0000256" key="2">
    <source>
        <dbReference type="SAM" id="MobiDB-lite"/>
    </source>
</evidence>
<protein>
    <submittedName>
        <fullName evidence="4">Uncharacterized protein</fullName>
    </submittedName>
</protein>
<keyword evidence="3" id="KW-0812">Transmembrane</keyword>